<dbReference type="InterPro" id="IPR010994">
    <property type="entry name" value="RuvA_2-like"/>
</dbReference>
<dbReference type="InterPro" id="IPR019554">
    <property type="entry name" value="Soluble_ligand-bd"/>
</dbReference>
<proteinExistence type="predicted"/>
<protein>
    <submittedName>
        <fullName evidence="3">Competence protein ComEA</fullName>
    </submittedName>
</protein>
<dbReference type="PANTHER" id="PTHR21180:SF32">
    <property type="entry name" value="ENDONUCLEASE_EXONUCLEASE_PHOSPHATASE FAMILY DOMAIN-CONTAINING PROTEIN 1"/>
    <property type="match status" value="1"/>
</dbReference>
<organism evidence="3 4">
    <name type="scientific">Spinactinospora alkalitolerans</name>
    <dbReference type="NCBI Taxonomy" id="687207"/>
    <lineage>
        <taxon>Bacteria</taxon>
        <taxon>Bacillati</taxon>
        <taxon>Actinomycetota</taxon>
        <taxon>Actinomycetes</taxon>
        <taxon>Streptosporangiales</taxon>
        <taxon>Nocardiopsidaceae</taxon>
        <taxon>Spinactinospora</taxon>
    </lineage>
</organism>
<accession>A0A852U174</accession>
<dbReference type="EMBL" id="JACCCC010000001">
    <property type="protein sequence ID" value="NYE49092.1"/>
    <property type="molecule type" value="Genomic_DNA"/>
</dbReference>
<keyword evidence="4" id="KW-1185">Reference proteome</keyword>
<dbReference type="Gene3D" id="3.10.560.10">
    <property type="entry name" value="Outer membrane lipoprotein wza domain like"/>
    <property type="match status" value="1"/>
</dbReference>
<feature type="region of interest" description="Disordered" evidence="1">
    <location>
        <begin position="1"/>
        <end position="180"/>
    </location>
</feature>
<feature type="region of interest" description="Disordered" evidence="1">
    <location>
        <begin position="236"/>
        <end position="265"/>
    </location>
</feature>
<dbReference type="InterPro" id="IPR051675">
    <property type="entry name" value="Endo/Exo/Phosphatase_dom_1"/>
</dbReference>
<feature type="compositionally biased region" description="Low complexity" evidence="1">
    <location>
        <begin position="42"/>
        <end position="55"/>
    </location>
</feature>
<dbReference type="SUPFAM" id="SSF47781">
    <property type="entry name" value="RuvA domain 2-like"/>
    <property type="match status" value="1"/>
</dbReference>
<feature type="compositionally biased region" description="Low complexity" evidence="1">
    <location>
        <begin position="78"/>
        <end position="101"/>
    </location>
</feature>
<evidence type="ECO:0000313" key="3">
    <source>
        <dbReference type="EMBL" id="NYE49092.1"/>
    </source>
</evidence>
<dbReference type="Gene3D" id="1.10.150.320">
    <property type="entry name" value="Photosystem II 12 kDa extrinsic protein"/>
    <property type="match status" value="1"/>
</dbReference>
<dbReference type="RefSeq" id="WP_246334436.1">
    <property type="nucleotide sequence ID" value="NZ_BAAAYY010000031.1"/>
</dbReference>
<dbReference type="PANTHER" id="PTHR21180">
    <property type="entry name" value="ENDONUCLEASE/EXONUCLEASE/PHOSPHATASE FAMILY DOMAIN-CONTAINING PROTEIN 1"/>
    <property type="match status" value="1"/>
</dbReference>
<comment type="caution">
    <text evidence="3">The sequence shown here is derived from an EMBL/GenBank/DDBJ whole genome shotgun (WGS) entry which is preliminary data.</text>
</comment>
<dbReference type="Pfam" id="PF10531">
    <property type="entry name" value="SLBB"/>
    <property type="match status" value="1"/>
</dbReference>
<dbReference type="Proteomes" id="UP000589036">
    <property type="component" value="Unassembled WGS sequence"/>
</dbReference>
<feature type="compositionally biased region" description="Polar residues" evidence="1">
    <location>
        <begin position="252"/>
        <end position="261"/>
    </location>
</feature>
<feature type="domain" description="Soluble ligand binding" evidence="2">
    <location>
        <begin position="267"/>
        <end position="318"/>
    </location>
</feature>
<evidence type="ECO:0000259" key="2">
    <source>
        <dbReference type="Pfam" id="PF10531"/>
    </source>
</evidence>
<evidence type="ECO:0000313" key="4">
    <source>
        <dbReference type="Proteomes" id="UP000589036"/>
    </source>
</evidence>
<evidence type="ECO:0000256" key="1">
    <source>
        <dbReference type="SAM" id="MobiDB-lite"/>
    </source>
</evidence>
<dbReference type="AlphaFoldDB" id="A0A852U174"/>
<reference evidence="3 4" key="1">
    <citation type="submission" date="2020-07" db="EMBL/GenBank/DDBJ databases">
        <title>Sequencing the genomes of 1000 actinobacteria strains.</title>
        <authorList>
            <person name="Klenk H.-P."/>
        </authorList>
    </citation>
    <scope>NUCLEOTIDE SEQUENCE [LARGE SCALE GENOMIC DNA]</scope>
    <source>
        <strain evidence="3 4">CXB654</strain>
    </source>
</reference>
<gene>
    <name evidence="3" type="ORF">HDA32_004212</name>
</gene>
<sequence length="411" mass="40533">MPPFQRSSRTADDTAARRLRALTESLAAGLPRTGPASPVEPPTAGSPGSPAAAPSVTEPLPVASSAAESPSAAPPTTDPSSAAPSSASRSADAPSAGGPSADVRGAPDGTGPVAVDPIPVPPYAVPADGGAGSGGPRARHRAPHPAGTGARERRPRRAPDPPAPPDGAPPGYVEVSDDPPRTDRIHALLARFLPAIGDRPRLGRTGVRALLGVCVAAVLATCWFMLHARADPEPAPALRAGSGPAASDAGVQASSSPSQTPEGEVTVHVGGEVAEPGVVTLPTGSRVADAIDAAGGIRDGTEPGLLNLARPLVDGEQVLVGVAPAPDAAGARGGAVPGPGAPSGAPIDLNTATLEQLDALPGVGPVLAQRIVDFRTANGGFASVEQLHEVSGIGEQRFADLNGLVHVGGVS</sequence>
<dbReference type="GO" id="GO:0015627">
    <property type="term" value="C:type II protein secretion system complex"/>
    <property type="evidence" value="ECO:0007669"/>
    <property type="project" value="TreeGrafter"/>
</dbReference>
<dbReference type="GO" id="GO:0015628">
    <property type="term" value="P:protein secretion by the type II secretion system"/>
    <property type="evidence" value="ECO:0007669"/>
    <property type="project" value="TreeGrafter"/>
</dbReference>
<name>A0A852U174_9ACTN</name>
<dbReference type="Pfam" id="PF12836">
    <property type="entry name" value="HHH_3"/>
    <property type="match status" value="1"/>
</dbReference>